<keyword evidence="2" id="KW-0472">Membrane</keyword>
<keyword evidence="2" id="KW-1133">Transmembrane helix</keyword>
<feature type="region of interest" description="Disordered" evidence="1">
    <location>
        <begin position="350"/>
        <end position="376"/>
    </location>
</feature>
<name>A0ABP9AAT2_9PSEU</name>
<accession>A0ABP9AAT2</accession>
<protein>
    <submittedName>
        <fullName evidence="3">Uncharacterized protein</fullName>
    </submittedName>
</protein>
<comment type="caution">
    <text evidence="3">The sequence shown here is derived from an EMBL/GenBank/DDBJ whole genome shotgun (WGS) entry which is preliminary data.</text>
</comment>
<gene>
    <name evidence="3" type="ORF">GCM10023200_06090</name>
</gene>
<organism evidence="3 4">
    <name type="scientific">Actinomycetospora chlora</name>
    <dbReference type="NCBI Taxonomy" id="663608"/>
    <lineage>
        <taxon>Bacteria</taxon>
        <taxon>Bacillati</taxon>
        <taxon>Actinomycetota</taxon>
        <taxon>Actinomycetes</taxon>
        <taxon>Pseudonocardiales</taxon>
        <taxon>Pseudonocardiaceae</taxon>
        <taxon>Actinomycetospora</taxon>
    </lineage>
</organism>
<feature type="compositionally biased region" description="Basic and acidic residues" evidence="1">
    <location>
        <begin position="354"/>
        <end position="376"/>
    </location>
</feature>
<feature type="transmembrane region" description="Helical" evidence="2">
    <location>
        <begin position="281"/>
        <end position="301"/>
    </location>
</feature>
<evidence type="ECO:0000313" key="3">
    <source>
        <dbReference type="EMBL" id="GAA4776186.1"/>
    </source>
</evidence>
<feature type="transmembrane region" description="Helical" evidence="2">
    <location>
        <begin position="250"/>
        <end position="269"/>
    </location>
</feature>
<proteinExistence type="predicted"/>
<dbReference type="Proteomes" id="UP001500928">
    <property type="component" value="Unassembled WGS sequence"/>
</dbReference>
<keyword evidence="2" id="KW-0812">Transmembrane</keyword>
<dbReference type="EMBL" id="BAABHO010000003">
    <property type="protein sequence ID" value="GAA4776186.1"/>
    <property type="molecule type" value="Genomic_DNA"/>
</dbReference>
<feature type="transmembrane region" description="Helical" evidence="2">
    <location>
        <begin position="193"/>
        <end position="215"/>
    </location>
</feature>
<evidence type="ECO:0000256" key="2">
    <source>
        <dbReference type="SAM" id="Phobius"/>
    </source>
</evidence>
<keyword evidence="4" id="KW-1185">Reference proteome</keyword>
<reference evidence="4" key="1">
    <citation type="journal article" date="2019" name="Int. J. Syst. Evol. Microbiol.">
        <title>The Global Catalogue of Microorganisms (GCM) 10K type strain sequencing project: providing services to taxonomists for standard genome sequencing and annotation.</title>
        <authorList>
            <consortium name="The Broad Institute Genomics Platform"/>
            <consortium name="The Broad Institute Genome Sequencing Center for Infectious Disease"/>
            <person name="Wu L."/>
            <person name="Ma J."/>
        </authorList>
    </citation>
    <scope>NUCLEOTIDE SEQUENCE [LARGE SCALE GENOMIC DNA]</scope>
    <source>
        <strain evidence="4">JCM 17979</strain>
    </source>
</reference>
<evidence type="ECO:0000256" key="1">
    <source>
        <dbReference type="SAM" id="MobiDB-lite"/>
    </source>
</evidence>
<evidence type="ECO:0000313" key="4">
    <source>
        <dbReference type="Proteomes" id="UP001500928"/>
    </source>
</evidence>
<sequence length="376" mass="40425">MCVANRPPHTRPTGTRRKGEVAMLDLGKGRGGAPRGVGRAWMQEVEVSVASLRARLRCARTTRGSDEARAGTVETVDGMLDAALRAARGEDPPRRPVRSWWRGTDIEAAFGHLHRAEAEAVRLYTDDEVDAEVPAALSRVELALHRDDPIRLAARKLVTMKNGAGRRTWLRRVVEAGHEASDRQHTRVRNLRNVILVTTLLITVLDVVFAGIAFLRPALIPLCFGGPPSAQPLACPTGDGPAQVPGGWDLVVVALLGLLGGSLSAAVSIRTMRGTATPYDIPVCLALLKVPTGALTAVGALIAIRGQFVPGLSALDSQEQILAYALVFGYAQQLLTGMIDRRARDVLDNLAGPKDPEQKRPEIELVPRTAAPRDAH</sequence>